<keyword evidence="4" id="KW-1185">Reference proteome</keyword>
<dbReference type="PANTHER" id="PTHR10003">
    <property type="entry name" value="SUPEROXIDE DISMUTASE CU-ZN -RELATED"/>
    <property type="match status" value="1"/>
</dbReference>
<organism evidence="3 4">
    <name type="scientific">Perkinsus olseni</name>
    <name type="common">Perkinsus atlanticus</name>
    <dbReference type="NCBI Taxonomy" id="32597"/>
    <lineage>
        <taxon>Eukaryota</taxon>
        <taxon>Sar</taxon>
        <taxon>Alveolata</taxon>
        <taxon>Perkinsozoa</taxon>
        <taxon>Perkinsea</taxon>
        <taxon>Perkinsida</taxon>
        <taxon>Perkinsidae</taxon>
        <taxon>Perkinsus</taxon>
    </lineage>
</organism>
<comment type="caution">
    <text evidence="3">The sequence shown here is derived from an EMBL/GenBank/DDBJ whole genome shotgun (WGS) entry which is preliminary data.</text>
</comment>
<dbReference type="InterPro" id="IPR036423">
    <property type="entry name" value="SOD-like_Cu/Zn_dom_sf"/>
</dbReference>
<dbReference type="AlphaFoldDB" id="A0A7J6T2I9"/>
<dbReference type="Gene3D" id="2.60.40.200">
    <property type="entry name" value="Superoxide dismutase, copper/zinc binding domain"/>
    <property type="match status" value="1"/>
</dbReference>
<keyword evidence="1" id="KW-0732">Signal</keyword>
<evidence type="ECO:0000313" key="4">
    <source>
        <dbReference type="Proteomes" id="UP000553632"/>
    </source>
</evidence>
<feature type="signal peptide" evidence="1">
    <location>
        <begin position="1"/>
        <end position="15"/>
    </location>
</feature>
<accession>A0A7J6T2I9</accession>
<dbReference type="EMBL" id="JABANO010014066">
    <property type="protein sequence ID" value="KAF4739211.1"/>
    <property type="molecule type" value="Genomic_DNA"/>
</dbReference>
<gene>
    <name evidence="3" type="primary">SOD1_3</name>
    <name evidence="3" type="ORF">FOZ63_005167</name>
</gene>
<dbReference type="GO" id="GO:0005507">
    <property type="term" value="F:copper ion binding"/>
    <property type="evidence" value="ECO:0007669"/>
    <property type="project" value="InterPro"/>
</dbReference>
<evidence type="ECO:0000256" key="1">
    <source>
        <dbReference type="SAM" id="SignalP"/>
    </source>
</evidence>
<dbReference type="InterPro" id="IPR001424">
    <property type="entry name" value="SOD_Cu_Zn_dom"/>
</dbReference>
<protein>
    <submittedName>
        <fullName evidence="3">Superoxide dismutase [Cu-Zn]</fullName>
    </submittedName>
</protein>
<dbReference type="GO" id="GO:0006801">
    <property type="term" value="P:superoxide metabolic process"/>
    <property type="evidence" value="ECO:0007669"/>
    <property type="project" value="InterPro"/>
</dbReference>
<dbReference type="InterPro" id="IPR024134">
    <property type="entry name" value="SOD_Cu/Zn_/chaperone"/>
</dbReference>
<feature type="domain" description="Superoxide dismutase copper/zinc binding" evidence="2">
    <location>
        <begin position="130"/>
        <end position="243"/>
    </location>
</feature>
<dbReference type="Pfam" id="PF00080">
    <property type="entry name" value="Sod_Cu"/>
    <property type="match status" value="1"/>
</dbReference>
<name>A0A7J6T2I9_PEROL</name>
<reference evidence="3 4" key="1">
    <citation type="submission" date="2020-04" db="EMBL/GenBank/DDBJ databases">
        <title>Perkinsus olseni comparative genomics.</title>
        <authorList>
            <person name="Bogema D.R."/>
        </authorList>
    </citation>
    <scope>NUCLEOTIDE SEQUENCE [LARGE SCALE GENOMIC DNA]</scope>
    <source>
        <strain evidence="3 4">ATCC PRA-207</strain>
    </source>
</reference>
<feature type="chain" id="PRO_5029689905" evidence="1">
    <location>
        <begin position="16"/>
        <end position="258"/>
    </location>
</feature>
<sequence length="258" mass="29069">MFVMRLILLLPLAAAHLRLSHRGSKGNACNDLCKLIPGCSWKGSYCKFPPQPEAPRRVPRLVLCFRHFVKTPHSSNATVCSVGVSGSKCPTKYPVRYLYSLSVDPYKKPRFPHKAHAKLEGYGKKKGDYGHVYFEEEYYDKTKVSYRIHSLKPHGVYGMYVHEKSSFHPHGCKSTGGVYDPFYNGRKYGHSKNKAVGDLGYIKADANGVADGHFYHQYVMVEGPIAVVHRPVVLHYKGKYDGKYDGEYGYPACGEITQ</sequence>
<evidence type="ECO:0000313" key="3">
    <source>
        <dbReference type="EMBL" id="KAF4739211.1"/>
    </source>
</evidence>
<dbReference type="SUPFAM" id="SSF49329">
    <property type="entry name" value="Cu,Zn superoxide dismutase-like"/>
    <property type="match status" value="1"/>
</dbReference>
<proteinExistence type="predicted"/>
<evidence type="ECO:0000259" key="2">
    <source>
        <dbReference type="Pfam" id="PF00080"/>
    </source>
</evidence>
<dbReference type="Proteomes" id="UP000553632">
    <property type="component" value="Unassembled WGS sequence"/>
</dbReference>